<evidence type="ECO:0000256" key="5">
    <source>
        <dbReference type="ARBA" id="ARBA00023136"/>
    </source>
</evidence>
<dbReference type="CDD" id="cd01949">
    <property type="entry name" value="GGDEF"/>
    <property type="match status" value="1"/>
</dbReference>
<keyword evidence="2" id="KW-1003">Cell membrane</keyword>
<dbReference type="EMBL" id="CP022579">
    <property type="protein sequence ID" value="QEL65230.1"/>
    <property type="molecule type" value="Genomic_DNA"/>
</dbReference>
<dbReference type="CDD" id="cd01948">
    <property type="entry name" value="EAL"/>
    <property type="match status" value="1"/>
</dbReference>
<evidence type="ECO:0000259" key="11">
    <source>
        <dbReference type="PROSITE" id="PS50887"/>
    </source>
</evidence>
<dbReference type="Gene3D" id="3.30.450.20">
    <property type="entry name" value="PAS domain"/>
    <property type="match status" value="1"/>
</dbReference>
<dbReference type="Pfam" id="PF05231">
    <property type="entry name" value="MASE1"/>
    <property type="match status" value="1"/>
</dbReference>
<feature type="transmembrane region" description="Helical" evidence="7">
    <location>
        <begin position="160"/>
        <end position="182"/>
    </location>
</feature>
<dbReference type="Pfam" id="PF03924">
    <property type="entry name" value="CHASE"/>
    <property type="match status" value="1"/>
</dbReference>
<feature type="transmembrane region" description="Helical" evidence="7">
    <location>
        <begin position="194"/>
        <end position="211"/>
    </location>
</feature>
<dbReference type="InterPro" id="IPR042240">
    <property type="entry name" value="CHASE_sf"/>
</dbReference>
<dbReference type="Pfam" id="PF00990">
    <property type="entry name" value="GGDEF"/>
    <property type="match status" value="1"/>
</dbReference>
<dbReference type="PANTHER" id="PTHR44757:SF2">
    <property type="entry name" value="BIOFILM ARCHITECTURE MAINTENANCE PROTEIN MBAA"/>
    <property type="match status" value="1"/>
</dbReference>
<dbReference type="GO" id="GO:0071732">
    <property type="term" value="P:cellular response to nitric oxide"/>
    <property type="evidence" value="ECO:0007669"/>
    <property type="project" value="UniProtKB-ARBA"/>
</dbReference>
<keyword evidence="5 7" id="KW-0472">Membrane</keyword>
<dbReference type="InterPro" id="IPR001633">
    <property type="entry name" value="EAL_dom"/>
</dbReference>
<dbReference type="PROSITE" id="PS50113">
    <property type="entry name" value="PAC"/>
    <property type="match status" value="1"/>
</dbReference>
<dbReference type="Pfam" id="PF00563">
    <property type="entry name" value="EAL"/>
    <property type="match status" value="1"/>
</dbReference>
<accession>A0A5C1E8P0</accession>
<evidence type="ECO:0000256" key="3">
    <source>
        <dbReference type="ARBA" id="ARBA00022692"/>
    </source>
</evidence>
<evidence type="ECO:0000313" key="12">
    <source>
        <dbReference type="EMBL" id="QEL65230.1"/>
    </source>
</evidence>
<dbReference type="AlphaFoldDB" id="A0A5C1E8P0"/>
<dbReference type="Gene3D" id="3.30.450.350">
    <property type="entry name" value="CHASE domain"/>
    <property type="match status" value="1"/>
</dbReference>
<keyword evidence="4 7" id="KW-1133">Transmembrane helix</keyword>
<evidence type="ECO:0000256" key="4">
    <source>
        <dbReference type="ARBA" id="ARBA00022989"/>
    </source>
</evidence>
<dbReference type="Gene3D" id="3.20.20.450">
    <property type="entry name" value="EAL domain"/>
    <property type="match status" value="1"/>
</dbReference>
<evidence type="ECO:0000256" key="6">
    <source>
        <dbReference type="ARBA" id="ARBA00051114"/>
    </source>
</evidence>
<keyword evidence="13" id="KW-1185">Reference proteome</keyword>
<organism evidence="12 13">
    <name type="scientific">Oryzomicrobium terrae</name>
    <dbReference type="NCBI Taxonomy" id="1735038"/>
    <lineage>
        <taxon>Bacteria</taxon>
        <taxon>Pseudomonadati</taxon>
        <taxon>Pseudomonadota</taxon>
        <taxon>Betaproteobacteria</taxon>
        <taxon>Rhodocyclales</taxon>
        <taxon>Rhodocyclaceae</taxon>
        <taxon>Oryzomicrobium</taxon>
    </lineage>
</organism>
<reference evidence="12 13" key="1">
    <citation type="submission" date="2017-07" db="EMBL/GenBank/DDBJ databases">
        <title>Complete genome sequence of Oryzomicrobium terrae TPP412.</title>
        <authorList>
            <person name="Chiu L.-W."/>
            <person name="Lo K.-J."/>
            <person name="Tsai Y.-M."/>
            <person name="Lin S.-S."/>
            <person name="Kuo C.-H."/>
            <person name="Liu C.-T."/>
        </authorList>
    </citation>
    <scope>NUCLEOTIDE SEQUENCE [LARGE SCALE GENOMIC DNA]</scope>
    <source>
        <strain evidence="12 13">TPP412</strain>
    </source>
</reference>
<keyword evidence="3 7" id="KW-0812">Transmembrane</keyword>
<comment type="catalytic activity">
    <reaction evidence="6">
        <text>3',3'-c-di-GMP + H2O = 5'-phosphoguanylyl(3'-&gt;5')guanosine + H(+)</text>
        <dbReference type="Rhea" id="RHEA:24902"/>
        <dbReference type="ChEBI" id="CHEBI:15377"/>
        <dbReference type="ChEBI" id="CHEBI:15378"/>
        <dbReference type="ChEBI" id="CHEBI:58754"/>
        <dbReference type="ChEBI" id="CHEBI:58805"/>
        <dbReference type="EC" id="3.1.4.52"/>
    </reaction>
    <physiologicalReaction direction="left-to-right" evidence="6">
        <dbReference type="Rhea" id="RHEA:24903"/>
    </physiologicalReaction>
</comment>
<sequence length="1105" mass="121570">MPPLAAGRFSPLLFAGVVFVYALAGWLGAQLAVPPSIVSPLFPAAGIGLAAVLLYGNRMGLAVWLGSTLFTLILGGDGNFSGRQWLTPFGIGAGAGLQAWFGAFLVRRYVGFPSALEQPGTILRFLLICGPVSCLVNATWSTPWLVALGSIPMAEAPFTWWTWWIGDAMGSIIATPILIALLSPRPTDWDQRRAGIIIPYLLAGLFMVLALQQASTRETATLRTQFDRDTSIQAQLLRSRFDEQLTILQSVERHLTASPQVSRESFRLFTAPWFERYPGMAVVGWAEWSPRENLPDLAARMRRGDQPEFRVFDHEAGAPPRTSGKTDEYLVVLYAEPASFNARAIGLNLFSITPSTHAIAHTRQTGQPEASAALQLVQDPEKKLSIVVYQGVFQRDASTPPQFRGVVYTAFRLDDTLAAPLFSLPPGVELCLTDRTIATAPQRLAGSPGCESAKTRSVFQYDSPFPFAGRQWEIRFTTGPGYLAGHRSWESWSLLLAALLLLGLLGAFLLITTAHTHRIGMLVDQRTSELRRATARLEANQASLAHAQHIARLGSWVWEADATPGMTWSDELYRLLGLDPHQIEPSLELLASRLVPEERPGWESTLAELRAGRSSATLDTRLLDASGTPLLVHIELEASHQDDVLTRLVGTLQDVTSTREAEAHIHYLAHYDTLTGLPNRSLLRDRVNQALAAAQRQEHPLALLFIDLDRFKKVNDTLGHPIGDRLLTVAAERLRSCIRDEDTMARIGGDEFMLLIPHIDFPARAAVVARKIVDQFAQPFTIDEHELTVTVSIGIAVFPEDGTDFDTLVKHADTAMFSAKEGGRNTFQFFTAEMDVRAYERLLLENQLRRAVERNELALYYQPQIAAGSGRIIGAEALVRWRHPEKGLVPPIQFIPLAEESGLIVDIGNWVLREACRQQVAWRKAGLIIPRIAVNISALQFRRSGFVALVRRALAETGADPNGLELELTESALMEPTDDTERQLANLKDLGLSLSLDDFGTGYSNLAYLKRYPLDQLKIDRSFIRDLPADAEDVAITSATLSLGRSLGLTVVAEGVETPAQRDFVTNIGCHAMQGFLFSPPLPVAEFEAFVAEHRAAAIPAGKTA</sequence>
<dbReference type="KEGG" id="otr:OTERR_17540"/>
<dbReference type="SUPFAM" id="SSF55785">
    <property type="entry name" value="PYP-like sensor domain (PAS domain)"/>
    <property type="match status" value="1"/>
</dbReference>
<evidence type="ECO:0000256" key="7">
    <source>
        <dbReference type="SAM" id="Phobius"/>
    </source>
</evidence>
<dbReference type="FunFam" id="3.20.20.450:FF:000001">
    <property type="entry name" value="Cyclic di-GMP phosphodiesterase yahA"/>
    <property type="match status" value="1"/>
</dbReference>
<dbReference type="SUPFAM" id="SSF55073">
    <property type="entry name" value="Nucleotide cyclase"/>
    <property type="match status" value="1"/>
</dbReference>
<dbReference type="Proteomes" id="UP000323671">
    <property type="component" value="Chromosome"/>
</dbReference>
<dbReference type="InterPro" id="IPR000160">
    <property type="entry name" value="GGDEF_dom"/>
</dbReference>
<evidence type="ECO:0000259" key="10">
    <source>
        <dbReference type="PROSITE" id="PS50883"/>
    </source>
</evidence>
<proteinExistence type="predicted"/>
<name>A0A5C1E8P0_9RHOO</name>
<dbReference type="InterPro" id="IPR006189">
    <property type="entry name" value="CHASE_dom"/>
</dbReference>
<dbReference type="InterPro" id="IPR000700">
    <property type="entry name" value="PAS-assoc_C"/>
</dbReference>
<evidence type="ECO:0000256" key="1">
    <source>
        <dbReference type="ARBA" id="ARBA00004651"/>
    </source>
</evidence>
<dbReference type="PROSITE" id="PS50887">
    <property type="entry name" value="GGDEF"/>
    <property type="match status" value="1"/>
</dbReference>
<dbReference type="SMART" id="SM00052">
    <property type="entry name" value="EAL"/>
    <property type="match status" value="1"/>
</dbReference>
<dbReference type="InterPro" id="IPR035965">
    <property type="entry name" value="PAS-like_dom_sf"/>
</dbReference>
<evidence type="ECO:0000256" key="2">
    <source>
        <dbReference type="ARBA" id="ARBA00022475"/>
    </source>
</evidence>
<dbReference type="SMART" id="SM01079">
    <property type="entry name" value="CHASE"/>
    <property type="match status" value="1"/>
</dbReference>
<evidence type="ECO:0000259" key="9">
    <source>
        <dbReference type="PROSITE" id="PS50839"/>
    </source>
</evidence>
<feature type="domain" description="CHASE" evidence="9">
    <location>
        <begin position="257"/>
        <end position="424"/>
    </location>
</feature>
<protein>
    <submittedName>
        <fullName evidence="12">Uncharacterized protein</fullName>
    </submittedName>
</protein>
<dbReference type="InterPro" id="IPR007895">
    <property type="entry name" value="MASE1"/>
</dbReference>
<dbReference type="PANTHER" id="PTHR44757">
    <property type="entry name" value="DIGUANYLATE CYCLASE DGCP"/>
    <property type="match status" value="1"/>
</dbReference>
<dbReference type="GO" id="GO:0071111">
    <property type="term" value="F:cyclic-guanylate-specific phosphodiesterase activity"/>
    <property type="evidence" value="ECO:0007669"/>
    <property type="project" value="UniProtKB-EC"/>
</dbReference>
<dbReference type="InterPro" id="IPR043128">
    <property type="entry name" value="Rev_trsase/Diguanyl_cyclase"/>
</dbReference>
<dbReference type="GO" id="GO:0005886">
    <property type="term" value="C:plasma membrane"/>
    <property type="evidence" value="ECO:0007669"/>
    <property type="project" value="UniProtKB-SubCell"/>
</dbReference>
<dbReference type="InterPro" id="IPR035919">
    <property type="entry name" value="EAL_sf"/>
</dbReference>
<dbReference type="SMART" id="SM00267">
    <property type="entry name" value="GGDEF"/>
    <property type="match status" value="1"/>
</dbReference>
<feature type="domain" description="PAC" evidence="8">
    <location>
        <begin position="616"/>
        <end position="667"/>
    </location>
</feature>
<feature type="transmembrane region" description="Helical" evidence="7">
    <location>
        <begin position="12"/>
        <end position="31"/>
    </location>
</feature>
<dbReference type="InterPro" id="IPR029787">
    <property type="entry name" value="Nucleotide_cyclase"/>
</dbReference>
<evidence type="ECO:0000259" key="8">
    <source>
        <dbReference type="PROSITE" id="PS50113"/>
    </source>
</evidence>
<dbReference type="NCBIfam" id="TIGR00254">
    <property type="entry name" value="GGDEF"/>
    <property type="match status" value="1"/>
</dbReference>
<dbReference type="FunFam" id="3.30.70.270:FF:000001">
    <property type="entry name" value="Diguanylate cyclase domain protein"/>
    <property type="match status" value="1"/>
</dbReference>
<dbReference type="PROSITE" id="PS50883">
    <property type="entry name" value="EAL"/>
    <property type="match status" value="1"/>
</dbReference>
<dbReference type="Gene3D" id="3.30.70.270">
    <property type="match status" value="1"/>
</dbReference>
<feature type="transmembrane region" description="Helical" evidence="7">
    <location>
        <begin position="122"/>
        <end position="140"/>
    </location>
</feature>
<gene>
    <name evidence="12" type="ORF">OTERR_17540</name>
</gene>
<evidence type="ECO:0000313" key="13">
    <source>
        <dbReference type="Proteomes" id="UP000323671"/>
    </source>
</evidence>
<dbReference type="InterPro" id="IPR052155">
    <property type="entry name" value="Biofilm_reg_signaling"/>
</dbReference>
<dbReference type="PROSITE" id="PS50839">
    <property type="entry name" value="CHASE"/>
    <property type="match status" value="1"/>
</dbReference>
<feature type="domain" description="EAL" evidence="10">
    <location>
        <begin position="841"/>
        <end position="1095"/>
    </location>
</feature>
<feature type="domain" description="GGDEF" evidence="11">
    <location>
        <begin position="699"/>
        <end position="832"/>
    </location>
</feature>
<feature type="transmembrane region" description="Helical" evidence="7">
    <location>
        <begin position="37"/>
        <end position="55"/>
    </location>
</feature>
<comment type="subcellular location">
    <subcellularLocation>
        <location evidence="1">Cell membrane</location>
        <topology evidence="1">Multi-pass membrane protein</topology>
    </subcellularLocation>
</comment>
<dbReference type="GO" id="GO:0007165">
    <property type="term" value="P:signal transduction"/>
    <property type="evidence" value="ECO:0007669"/>
    <property type="project" value="UniProtKB-ARBA"/>
</dbReference>
<dbReference type="SUPFAM" id="SSF141868">
    <property type="entry name" value="EAL domain-like"/>
    <property type="match status" value="1"/>
</dbReference>
<feature type="transmembrane region" description="Helical" evidence="7">
    <location>
        <begin position="86"/>
        <end position="110"/>
    </location>
</feature>
<feature type="transmembrane region" description="Helical" evidence="7">
    <location>
        <begin position="62"/>
        <end position="80"/>
    </location>
</feature>